<name>A0ABT9W1A0_9BACI</name>
<evidence type="ECO:0000313" key="1">
    <source>
        <dbReference type="EMBL" id="MDQ0167038.1"/>
    </source>
</evidence>
<dbReference type="RefSeq" id="WP_307395726.1">
    <property type="nucleotide sequence ID" value="NZ_BAAADK010000030.1"/>
</dbReference>
<dbReference type="NCBIfam" id="TIGR03293">
    <property type="entry name" value="PhnG_redo"/>
    <property type="match status" value="1"/>
</dbReference>
<comment type="caution">
    <text evidence="1">The sequence shown here is derived from an EMBL/GenBank/DDBJ whole genome shotgun (WGS) entry which is preliminary data.</text>
</comment>
<organism evidence="1 2">
    <name type="scientific">Caldalkalibacillus horti</name>
    <dbReference type="NCBI Taxonomy" id="77523"/>
    <lineage>
        <taxon>Bacteria</taxon>
        <taxon>Bacillati</taxon>
        <taxon>Bacillota</taxon>
        <taxon>Bacilli</taxon>
        <taxon>Bacillales</taxon>
        <taxon>Bacillaceae</taxon>
        <taxon>Caldalkalibacillus</taxon>
    </lineage>
</organism>
<proteinExistence type="predicted"/>
<dbReference type="EC" id="2.7.8.37" evidence="1"/>
<dbReference type="GO" id="GO:0061693">
    <property type="term" value="F:alpha-D-ribose 1-methylphosphonate 5-triphosphate synthase activity"/>
    <property type="evidence" value="ECO:0007669"/>
    <property type="project" value="UniProtKB-EC"/>
</dbReference>
<keyword evidence="1" id="KW-0808">Transferase</keyword>
<dbReference type="Pfam" id="PF06754">
    <property type="entry name" value="PhnG"/>
    <property type="match status" value="1"/>
</dbReference>
<dbReference type="Proteomes" id="UP001235840">
    <property type="component" value="Unassembled WGS sequence"/>
</dbReference>
<dbReference type="InterPro" id="IPR009609">
    <property type="entry name" value="Phosphonate_metab_PhnG"/>
</dbReference>
<dbReference type="EMBL" id="JAUSTY010000012">
    <property type="protein sequence ID" value="MDQ0167038.1"/>
    <property type="molecule type" value="Genomic_DNA"/>
</dbReference>
<evidence type="ECO:0000313" key="2">
    <source>
        <dbReference type="Proteomes" id="UP001235840"/>
    </source>
</evidence>
<reference evidence="1 2" key="1">
    <citation type="submission" date="2023-07" db="EMBL/GenBank/DDBJ databases">
        <title>Genomic Encyclopedia of Type Strains, Phase IV (KMG-IV): sequencing the most valuable type-strain genomes for metagenomic binning, comparative biology and taxonomic classification.</title>
        <authorList>
            <person name="Goeker M."/>
        </authorList>
    </citation>
    <scope>NUCLEOTIDE SEQUENCE [LARGE SCALE GENOMIC DNA]</scope>
    <source>
        <strain evidence="1 2">DSM 12751</strain>
    </source>
</reference>
<gene>
    <name evidence="1" type="ORF">J2S11_002955</name>
</gene>
<protein>
    <submittedName>
        <fullName evidence="1">Alpha-D-ribose 1-methylphosphonate 5-triphosphate synthase subunit PhnG</fullName>
        <ecNumber evidence="1">2.7.8.37</ecNumber>
    </submittedName>
</protein>
<accession>A0ABT9W1A0</accession>
<keyword evidence="2" id="KW-1185">Reference proteome</keyword>
<sequence>MKKARLTKILIEAERNVLSQYAGQIEKVAKVKVEAPPTTGLVMTKTRDSVSQTPFYLGEVLVTECTVSIDGMFGMGVIMGDDFERSYQLAVIDAAYNAGLPLTSSWEDELVQVEKDNNNRKLQEWAKLAQTRVHFDTMEDYNDKS</sequence>